<comment type="caution">
    <text evidence="2">The sequence shown here is derived from an EMBL/GenBank/DDBJ whole genome shotgun (WGS) entry which is preliminary data.</text>
</comment>
<reference evidence="2 3" key="1">
    <citation type="journal article" date="2019" name="Sci. Rep.">
        <title>Comparative genomics of chytrid fungi reveal insights into the obligate biotrophic and pathogenic lifestyle of Synchytrium endobioticum.</title>
        <authorList>
            <person name="van de Vossenberg B.T.L.H."/>
            <person name="Warris S."/>
            <person name="Nguyen H.D.T."/>
            <person name="van Gent-Pelzer M.P.E."/>
            <person name="Joly D.L."/>
            <person name="van de Geest H.C."/>
            <person name="Bonants P.J.M."/>
            <person name="Smith D.S."/>
            <person name="Levesque C.A."/>
            <person name="van der Lee T.A.J."/>
        </authorList>
    </citation>
    <scope>NUCLEOTIDE SEQUENCE [LARGE SCALE GENOMIC DNA]</scope>
    <source>
        <strain evidence="2 3">CBS 675.73</strain>
    </source>
</reference>
<gene>
    <name evidence="2" type="ORF">CcCBS67573_g00270</name>
</gene>
<protein>
    <submittedName>
        <fullName evidence="2">Uncharacterized protein</fullName>
    </submittedName>
</protein>
<dbReference type="Proteomes" id="UP000320333">
    <property type="component" value="Unassembled WGS sequence"/>
</dbReference>
<accession>A0A507FQ81</accession>
<name>A0A507FQ81_9FUNG</name>
<feature type="region of interest" description="Disordered" evidence="1">
    <location>
        <begin position="1"/>
        <end position="35"/>
    </location>
</feature>
<feature type="region of interest" description="Disordered" evidence="1">
    <location>
        <begin position="426"/>
        <end position="485"/>
    </location>
</feature>
<feature type="region of interest" description="Disordered" evidence="1">
    <location>
        <begin position="195"/>
        <end position="233"/>
    </location>
</feature>
<dbReference type="EMBL" id="QEAP01000004">
    <property type="protein sequence ID" value="TPX78434.1"/>
    <property type="molecule type" value="Genomic_DNA"/>
</dbReference>
<dbReference type="AlphaFoldDB" id="A0A507FQ81"/>
<feature type="compositionally biased region" description="Acidic residues" evidence="1">
    <location>
        <begin position="202"/>
        <end position="233"/>
    </location>
</feature>
<dbReference type="OrthoDB" id="5573535at2759"/>
<sequence>MGPKRKNETAAKSSETSSKKTKSTPIQQTNAVSELNVSVPASATAADILQLAQDERRAYLSASSAGKESSEQAAEDARNVSARLFELAIEKVEAEHQLPSAFAMLEKNKSTVSHAPDSGNKVYASVPGGVAVVYAKALSLLGSLVAVSAFLDLARNVCDEISSDSSEIRGDAHLIKAFVALEQLRQLKQLGQSPIDFADTQLGDEDDDEEEEESESEGEEDAEKEDEQDPEEAEMMVKEVALMQDARAAFIKGIESFASDSNAHTIKKNEAAQQLRNYALLVFNSDKKSPVPTSILTFALSLLDTPYASSSTLIPDQANADLANSTKASCLYLLARLRARGKDADQLGAAQDAKECLRALLLVVGKELNEENEELMGQAFIFLSTVTPNDTLALASFTRGSKILKKALESNPHNAKLKAQLEALGADEADDEQDEALEDEDGNVFDLDAEIDRDDEHSDDDDFGSEDGYTDEEDGHEGEESEDIN</sequence>
<evidence type="ECO:0000313" key="3">
    <source>
        <dbReference type="Proteomes" id="UP000320333"/>
    </source>
</evidence>
<proteinExistence type="predicted"/>
<dbReference type="STRING" id="246404.A0A507FQ81"/>
<feature type="compositionally biased region" description="Polar residues" evidence="1">
    <location>
        <begin position="25"/>
        <end position="35"/>
    </location>
</feature>
<evidence type="ECO:0000256" key="1">
    <source>
        <dbReference type="SAM" id="MobiDB-lite"/>
    </source>
</evidence>
<keyword evidence="3" id="KW-1185">Reference proteome</keyword>
<organism evidence="2 3">
    <name type="scientific">Chytriomyces confervae</name>
    <dbReference type="NCBI Taxonomy" id="246404"/>
    <lineage>
        <taxon>Eukaryota</taxon>
        <taxon>Fungi</taxon>
        <taxon>Fungi incertae sedis</taxon>
        <taxon>Chytridiomycota</taxon>
        <taxon>Chytridiomycota incertae sedis</taxon>
        <taxon>Chytridiomycetes</taxon>
        <taxon>Chytridiales</taxon>
        <taxon>Chytriomycetaceae</taxon>
        <taxon>Chytriomyces</taxon>
    </lineage>
</organism>
<evidence type="ECO:0000313" key="2">
    <source>
        <dbReference type="EMBL" id="TPX78434.1"/>
    </source>
</evidence>